<dbReference type="Pfam" id="PF00270">
    <property type="entry name" value="DEAD"/>
    <property type="match status" value="1"/>
</dbReference>
<dbReference type="GO" id="GO:0071013">
    <property type="term" value="C:catalytic step 2 spliceosome"/>
    <property type="evidence" value="ECO:0007669"/>
    <property type="project" value="TreeGrafter"/>
</dbReference>
<evidence type="ECO:0000256" key="9">
    <source>
        <dbReference type="ARBA" id="ARBA00047984"/>
    </source>
</evidence>
<dbReference type="SUPFAM" id="SSF52540">
    <property type="entry name" value="P-loop containing nucleoside triphosphate hydrolases"/>
    <property type="match status" value="1"/>
</dbReference>
<proteinExistence type="predicted"/>
<dbReference type="InterPro" id="IPR001650">
    <property type="entry name" value="Helicase_C-like"/>
</dbReference>
<dbReference type="GO" id="GO:0000390">
    <property type="term" value="P:spliceosomal complex disassembly"/>
    <property type="evidence" value="ECO:0007669"/>
    <property type="project" value="TreeGrafter"/>
</dbReference>
<dbReference type="Pfam" id="PF21010">
    <property type="entry name" value="HA2_C"/>
    <property type="match status" value="1"/>
</dbReference>
<feature type="domain" description="Helicase C-terminal" evidence="11">
    <location>
        <begin position="211"/>
        <end position="391"/>
    </location>
</feature>
<dbReference type="PROSITE" id="PS51194">
    <property type="entry name" value="HELICASE_CTER"/>
    <property type="match status" value="1"/>
</dbReference>
<evidence type="ECO:0000313" key="12">
    <source>
        <dbReference type="Ensembl" id="ENSOSIP00000033401.1"/>
    </source>
</evidence>
<keyword evidence="6" id="KW-0347">Helicase</keyword>
<dbReference type="AlphaFoldDB" id="A0A8C7YVC5"/>
<evidence type="ECO:0000256" key="7">
    <source>
        <dbReference type="ARBA" id="ARBA00022840"/>
    </source>
</evidence>
<dbReference type="CDD" id="cd18791">
    <property type="entry name" value="SF2_C_RHA"/>
    <property type="match status" value="1"/>
</dbReference>
<dbReference type="Pfam" id="PF07717">
    <property type="entry name" value="OB_NTP_bind"/>
    <property type="match status" value="1"/>
</dbReference>
<dbReference type="GO" id="GO:0003723">
    <property type="term" value="F:RNA binding"/>
    <property type="evidence" value="ECO:0007669"/>
    <property type="project" value="TreeGrafter"/>
</dbReference>
<organism evidence="12 13">
    <name type="scientific">Oryzias sinensis</name>
    <name type="common">Chinese medaka</name>
    <dbReference type="NCBI Taxonomy" id="183150"/>
    <lineage>
        <taxon>Eukaryota</taxon>
        <taxon>Metazoa</taxon>
        <taxon>Chordata</taxon>
        <taxon>Craniata</taxon>
        <taxon>Vertebrata</taxon>
        <taxon>Euteleostomi</taxon>
        <taxon>Actinopterygii</taxon>
        <taxon>Neopterygii</taxon>
        <taxon>Teleostei</taxon>
        <taxon>Neoteleostei</taxon>
        <taxon>Acanthomorphata</taxon>
        <taxon>Ovalentaria</taxon>
        <taxon>Atherinomorphae</taxon>
        <taxon>Beloniformes</taxon>
        <taxon>Adrianichthyidae</taxon>
        <taxon>Oryziinae</taxon>
        <taxon>Oryzias</taxon>
    </lineage>
</organism>
<dbReference type="InterPro" id="IPR007502">
    <property type="entry name" value="Helicase-assoc_dom"/>
</dbReference>
<dbReference type="EC" id="3.6.4.13" evidence="1"/>
<dbReference type="Pfam" id="PF04408">
    <property type="entry name" value="WHD_HA2"/>
    <property type="match status" value="1"/>
</dbReference>
<evidence type="ECO:0000259" key="10">
    <source>
        <dbReference type="PROSITE" id="PS51192"/>
    </source>
</evidence>
<dbReference type="InterPro" id="IPR027417">
    <property type="entry name" value="P-loop_NTPase"/>
</dbReference>
<name>A0A8C7YVC5_9TELE</name>
<dbReference type="GO" id="GO:0003724">
    <property type="term" value="F:RNA helicase activity"/>
    <property type="evidence" value="ECO:0007669"/>
    <property type="project" value="UniProtKB-EC"/>
</dbReference>
<dbReference type="FunFam" id="1.20.120.1080:FF:000001">
    <property type="entry name" value="Pre-mRNA-splicing factor ATP-dependent RNA helicase"/>
    <property type="match status" value="1"/>
</dbReference>
<reference evidence="12" key="1">
    <citation type="submission" date="2025-08" db="UniProtKB">
        <authorList>
            <consortium name="Ensembl"/>
        </authorList>
    </citation>
    <scope>IDENTIFICATION</scope>
</reference>
<evidence type="ECO:0000256" key="2">
    <source>
        <dbReference type="ARBA" id="ARBA00022664"/>
    </source>
</evidence>
<keyword evidence="4" id="KW-0547">Nucleotide-binding</keyword>
<keyword evidence="13" id="KW-1185">Reference proteome</keyword>
<dbReference type="SMART" id="SM00487">
    <property type="entry name" value="DEXDc"/>
    <property type="match status" value="1"/>
</dbReference>
<evidence type="ECO:0000313" key="13">
    <source>
        <dbReference type="Proteomes" id="UP000694383"/>
    </source>
</evidence>
<comment type="catalytic activity">
    <reaction evidence="9">
        <text>ATP + H2O = ADP + phosphate + H(+)</text>
        <dbReference type="Rhea" id="RHEA:13065"/>
        <dbReference type="ChEBI" id="CHEBI:15377"/>
        <dbReference type="ChEBI" id="CHEBI:15378"/>
        <dbReference type="ChEBI" id="CHEBI:30616"/>
        <dbReference type="ChEBI" id="CHEBI:43474"/>
        <dbReference type="ChEBI" id="CHEBI:456216"/>
        <dbReference type="EC" id="3.6.4.13"/>
    </reaction>
</comment>
<dbReference type="Pfam" id="PF00271">
    <property type="entry name" value="Helicase_C"/>
    <property type="match status" value="1"/>
</dbReference>
<dbReference type="PANTHER" id="PTHR18934:SF85">
    <property type="entry name" value="ATP-DEPENDENT RNA HELICASE DHX8"/>
    <property type="match status" value="1"/>
</dbReference>
<keyword evidence="8" id="KW-0508">mRNA splicing</keyword>
<dbReference type="GO" id="GO:0016787">
    <property type="term" value="F:hydrolase activity"/>
    <property type="evidence" value="ECO:0007669"/>
    <property type="project" value="UniProtKB-KW"/>
</dbReference>
<accession>A0A8C7YVC5</accession>
<evidence type="ECO:0000256" key="5">
    <source>
        <dbReference type="ARBA" id="ARBA00022801"/>
    </source>
</evidence>
<dbReference type="GeneTree" id="ENSGT00940000155510"/>
<dbReference type="PANTHER" id="PTHR18934">
    <property type="entry name" value="ATP-DEPENDENT RNA HELICASE"/>
    <property type="match status" value="1"/>
</dbReference>
<dbReference type="Ensembl" id="ENSOSIT00000035205.1">
    <property type="protein sequence ID" value="ENSOSIP00000033401.1"/>
    <property type="gene ID" value="ENSOSIG00000016591.1"/>
</dbReference>
<evidence type="ECO:0000256" key="8">
    <source>
        <dbReference type="ARBA" id="ARBA00023187"/>
    </source>
</evidence>
<dbReference type="Proteomes" id="UP000694383">
    <property type="component" value="Unplaced"/>
</dbReference>
<dbReference type="InterPro" id="IPR048333">
    <property type="entry name" value="HA2_WH"/>
</dbReference>
<keyword evidence="3" id="KW-0747">Spliceosome</keyword>
<evidence type="ECO:0000256" key="4">
    <source>
        <dbReference type="ARBA" id="ARBA00022741"/>
    </source>
</evidence>
<keyword evidence="5" id="KW-0378">Hydrolase</keyword>
<dbReference type="Gene3D" id="1.20.120.1080">
    <property type="match status" value="1"/>
</dbReference>
<dbReference type="InterPro" id="IPR011545">
    <property type="entry name" value="DEAD/DEAH_box_helicase_dom"/>
</dbReference>
<dbReference type="SMART" id="SM00490">
    <property type="entry name" value="HELICc"/>
    <property type="match status" value="1"/>
</dbReference>
<keyword evidence="7" id="KW-0067">ATP-binding</keyword>
<dbReference type="InterPro" id="IPR011709">
    <property type="entry name" value="DEAD-box_helicase_OB_fold"/>
</dbReference>
<dbReference type="InterPro" id="IPR002464">
    <property type="entry name" value="DNA/RNA_helicase_DEAH_CS"/>
</dbReference>
<dbReference type="InterPro" id="IPR014001">
    <property type="entry name" value="Helicase_ATP-bd"/>
</dbReference>
<dbReference type="FunFam" id="3.40.50.300:FF:000615">
    <property type="entry name" value="pre-mRNA-splicing factor ATP-dependent RNA helicase DEAH7"/>
    <property type="match status" value="1"/>
</dbReference>
<reference evidence="12" key="2">
    <citation type="submission" date="2025-09" db="UniProtKB">
        <authorList>
            <consortium name="Ensembl"/>
        </authorList>
    </citation>
    <scope>IDENTIFICATION</scope>
</reference>
<dbReference type="GO" id="GO:0005524">
    <property type="term" value="F:ATP binding"/>
    <property type="evidence" value="ECO:0007669"/>
    <property type="project" value="UniProtKB-KW"/>
</dbReference>
<sequence length="669" mass="76011">AAREAEMDSIPMGLNKHWVDPLPDGQTLFPNAVHDNQILIVIGETGSGKTTQITQYLAEAGYTARGKIGCTQPRRVAAMSVAKRVSEEYGCCLGQEVGYTIRFEDCTSPETVIKYMTDGMLLRECLIDSELGQYAIIMLDEAHERTIHTDVLFGLLKKTVQKRTDMKLIVTSATLDAVKFSQYFYEAPIFTIPGRTYPVEVLYTKEPETDYLDASLITVMQIHLTEPPGDILVFLTGQEEIDTACEILYERMKSLGPDVPELIILPVYSALPSEMQTRIFDPAPPGSRKVVIATNIAETSLTIDGIYYVVDPGFVKQKVYNSKTGIDQLVVTPISQAQAKQRAGRAGRTGPGKCYRLYTERAYRDEMLTTNVPEIQRTNLASTVLSLKAMGINDLLSFDFMDAPPMETLITAMEQLYTLGALDDEGLLTRLGRRMAEFPLEPMLCKMLIMSVHLGCSEEMLTIVSMLSVQNVFYRPKDKQALADQKKAKFHQPEGDHLTLLAVYNSWKNNKFSNPWCYENFIQARSLRRAQDIRKQMHKLDVVSCGKATVRVQKAICSGFFRNAAKKDPQEGYRTLIDQQVVYIHPSSALFNRQPEWVVYHELVLTTKEYMREVTTIDPRWLVEFAPAFFKVSDPTRLSKQKKQQRLEPLYNRYEEPNAWRISRAFRRR</sequence>
<evidence type="ECO:0000256" key="3">
    <source>
        <dbReference type="ARBA" id="ARBA00022728"/>
    </source>
</evidence>
<dbReference type="FunFam" id="3.40.50.300:FF:000101">
    <property type="entry name" value="Pre-mRNA-splicing factor ATP-dependent RNA helicase"/>
    <property type="match status" value="1"/>
</dbReference>
<dbReference type="PROSITE" id="PS51192">
    <property type="entry name" value="HELICASE_ATP_BIND_1"/>
    <property type="match status" value="1"/>
</dbReference>
<feature type="domain" description="Helicase ATP-binding" evidence="10">
    <location>
        <begin position="30"/>
        <end position="193"/>
    </location>
</feature>
<keyword evidence="2" id="KW-0507">mRNA processing</keyword>
<evidence type="ECO:0000256" key="6">
    <source>
        <dbReference type="ARBA" id="ARBA00022806"/>
    </source>
</evidence>
<evidence type="ECO:0000256" key="1">
    <source>
        <dbReference type="ARBA" id="ARBA00012552"/>
    </source>
</evidence>
<dbReference type="Gene3D" id="3.40.50.300">
    <property type="entry name" value="P-loop containing nucleotide triphosphate hydrolases"/>
    <property type="match status" value="2"/>
</dbReference>
<evidence type="ECO:0000259" key="11">
    <source>
        <dbReference type="PROSITE" id="PS51194"/>
    </source>
</evidence>
<dbReference type="SMART" id="SM00847">
    <property type="entry name" value="HA2"/>
    <property type="match status" value="1"/>
</dbReference>
<dbReference type="PROSITE" id="PS00690">
    <property type="entry name" value="DEAH_ATP_HELICASE"/>
    <property type="match status" value="1"/>
</dbReference>
<protein>
    <recommendedName>
        <fullName evidence="1">RNA helicase</fullName>
        <ecNumber evidence="1">3.6.4.13</ecNumber>
    </recommendedName>
</protein>